<dbReference type="CDD" id="cd12148">
    <property type="entry name" value="fungal_TF_MHR"/>
    <property type="match status" value="1"/>
</dbReference>
<dbReference type="PROSITE" id="PS00463">
    <property type="entry name" value="ZN2_CY6_FUNGAL_1"/>
    <property type="match status" value="1"/>
</dbReference>
<dbReference type="PANTHER" id="PTHR47654">
    <property type="entry name" value="ZN(II)2CYS6 TRANSCRIPTION FACTOR (EUROFUNG)-RELATED"/>
    <property type="match status" value="1"/>
</dbReference>
<reference evidence="6" key="1">
    <citation type="journal article" date="2020" name="Stud. Mycol.">
        <title>101 Dothideomycetes genomes: a test case for predicting lifestyles and emergence of pathogens.</title>
        <authorList>
            <person name="Haridas S."/>
            <person name="Albert R."/>
            <person name="Binder M."/>
            <person name="Bloem J."/>
            <person name="Labutti K."/>
            <person name="Salamov A."/>
            <person name="Andreopoulos B."/>
            <person name="Baker S."/>
            <person name="Barry K."/>
            <person name="Bills G."/>
            <person name="Bluhm B."/>
            <person name="Cannon C."/>
            <person name="Castanera R."/>
            <person name="Culley D."/>
            <person name="Daum C."/>
            <person name="Ezra D."/>
            <person name="Gonzalez J."/>
            <person name="Henrissat B."/>
            <person name="Kuo A."/>
            <person name="Liang C."/>
            <person name="Lipzen A."/>
            <person name="Lutzoni F."/>
            <person name="Magnuson J."/>
            <person name="Mondo S."/>
            <person name="Nolan M."/>
            <person name="Ohm R."/>
            <person name="Pangilinan J."/>
            <person name="Park H.-J."/>
            <person name="Ramirez L."/>
            <person name="Alfaro M."/>
            <person name="Sun H."/>
            <person name="Tritt A."/>
            <person name="Yoshinaga Y."/>
            <person name="Zwiers L.-H."/>
            <person name="Turgeon B."/>
            <person name="Goodwin S."/>
            <person name="Spatafora J."/>
            <person name="Crous P."/>
            <person name="Grigoriev I."/>
        </authorList>
    </citation>
    <scope>NUCLEOTIDE SEQUENCE</scope>
    <source>
        <strain evidence="6">CBS 122681</strain>
    </source>
</reference>
<feature type="compositionally biased region" description="Basic and acidic residues" evidence="4">
    <location>
        <begin position="119"/>
        <end position="129"/>
    </location>
</feature>
<dbReference type="CDD" id="cd00067">
    <property type="entry name" value="GAL4"/>
    <property type="match status" value="1"/>
</dbReference>
<dbReference type="Pfam" id="PF04082">
    <property type="entry name" value="Fungal_trans"/>
    <property type="match status" value="1"/>
</dbReference>
<feature type="coiled-coil region" evidence="3">
    <location>
        <begin position="68"/>
        <end position="95"/>
    </location>
</feature>
<dbReference type="AlphaFoldDB" id="A0A6A6T2I4"/>
<dbReference type="Gene3D" id="4.10.240.10">
    <property type="entry name" value="Zn(2)-C6 fungal-type DNA-binding domain"/>
    <property type="match status" value="1"/>
</dbReference>
<keyword evidence="2" id="KW-0539">Nucleus</keyword>
<feature type="domain" description="Zn(2)-C6 fungal-type" evidence="5">
    <location>
        <begin position="30"/>
        <end position="60"/>
    </location>
</feature>
<feature type="region of interest" description="Disordered" evidence="4">
    <location>
        <begin position="109"/>
        <end position="146"/>
    </location>
</feature>
<dbReference type="InterPro" id="IPR053230">
    <property type="entry name" value="Trans_reg_galc"/>
</dbReference>
<dbReference type="OrthoDB" id="5296287at2759"/>
<evidence type="ECO:0000256" key="1">
    <source>
        <dbReference type="ARBA" id="ARBA00022723"/>
    </source>
</evidence>
<evidence type="ECO:0000313" key="7">
    <source>
        <dbReference type="Proteomes" id="UP000799324"/>
    </source>
</evidence>
<evidence type="ECO:0000259" key="5">
    <source>
        <dbReference type="PROSITE" id="PS50048"/>
    </source>
</evidence>
<keyword evidence="1" id="KW-0479">Metal-binding</keyword>
<protein>
    <recommendedName>
        <fullName evidence="5">Zn(2)-C6 fungal-type domain-containing protein</fullName>
    </recommendedName>
</protein>
<evidence type="ECO:0000256" key="2">
    <source>
        <dbReference type="ARBA" id="ARBA00023242"/>
    </source>
</evidence>
<feature type="region of interest" description="Disordered" evidence="4">
    <location>
        <begin position="180"/>
        <end position="213"/>
    </location>
</feature>
<accession>A0A6A6T2I4</accession>
<keyword evidence="7" id="KW-1185">Reference proteome</keyword>
<dbReference type="Proteomes" id="UP000799324">
    <property type="component" value="Unassembled WGS sequence"/>
</dbReference>
<dbReference type="InterPro" id="IPR036864">
    <property type="entry name" value="Zn2-C6_fun-type_DNA-bd_sf"/>
</dbReference>
<dbReference type="PROSITE" id="PS50048">
    <property type="entry name" value="ZN2_CY6_FUNGAL_2"/>
    <property type="match status" value="1"/>
</dbReference>
<dbReference type="GO" id="GO:0006351">
    <property type="term" value="P:DNA-templated transcription"/>
    <property type="evidence" value="ECO:0007669"/>
    <property type="project" value="InterPro"/>
</dbReference>
<feature type="region of interest" description="Disordered" evidence="4">
    <location>
        <begin position="1"/>
        <end position="28"/>
    </location>
</feature>
<keyword evidence="3" id="KW-0175">Coiled coil</keyword>
<dbReference type="InterPro" id="IPR007219">
    <property type="entry name" value="XnlR_reg_dom"/>
</dbReference>
<dbReference type="InterPro" id="IPR001138">
    <property type="entry name" value="Zn2Cys6_DnaBD"/>
</dbReference>
<evidence type="ECO:0000256" key="4">
    <source>
        <dbReference type="SAM" id="MobiDB-lite"/>
    </source>
</evidence>
<dbReference type="SUPFAM" id="SSF57701">
    <property type="entry name" value="Zn2/Cys6 DNA-binding domain"/>
    <property type="match status" value="1"/>
</dbReference>
<dbReference type="GO" id="GO:0003677">
    <property type="term" value="F:DNA binding"/>
    <property type="evidence" value="ECO:0007669"/>
    <property type="project" value="InterPro"/>
</dbReference>
<feature type="compositionally biased region" description="Basic and acidic residues" evidence="4">
    <location>
        <begin position="1"/>
        <end position="20"/>
    </location>
</feature>
<dbReference type="GO" id="GO:0000981">
    <property type="term" value="F:DNA-binding transcription factor activity, RNA polymerase II-specific"/>
    <property type="evidence" value="ECO:0007669"/>
    <property type="project" value="InterPro"/>
</dbReference>
<dbReference type="EMBL" id="MU004388">
    <property type="protein sequence ID" value="KAF2653038.1"/>
    <property type="molecule type" value="Genomic_DNA"/>
</dbReference>
<sequence length="827" mass="92935">MDSRKVAIPRLERAQPERKATAPKSRAQTACTQCRKRKVRCTGETPRCKHCIEQDVECVYPRARQDRLRAATEQNQQLVNLLKDLSTRVDDADRLRIDEVLASQVNDVGDHSDISLGKRSREDASRESTAEEVEVSGSVGSNEDASLLDEDLLRSHESRATGYIGQNSEVQWLKSLKTQLGDGEQQPSHRHGPPGDSGAAQKKRVDAENERAKGPIDPLHVTEATFYLDEEDLNLDIGVNPKDLPAMPIAEKLISYYFQTVHTSFPVIAESFRSQLNNYLTSVSRGVSVQPPTKWLALMNMVFAIGARYADLTHQDWRAHDCDHKVYMSRAVRLLVVDEAVMFIGNPDMALIQATALLSFYYLIIGHVSKAWAMIGISSRIGLGVGLHLRNTVPSSPWERKESLIRIWWGIHSIECHLSSVTGRPCVIANEECTVPLPESPADPEPSDNVRRGSIYVSRSESVSYSESSSNLDPDTLDLGIRTTLLRARIGIALVTQKALAQLYFPRAAATSWAHIQQIIPDLVEEIDQWALTALPEGLSFRMVDSYSMHDMPSTEHWLLRREQLLLAFSYNSTKIIITRPCLCRLDRRIQKQSSDSALVNQRTAEACVKAAIDLTSLLPDDATAYYIYVNGPWWSIIHYIMQAMAVLLLELAHGERHSSRGGDDIPSHIKKLVKWLRCMRGNQPVAERAYTVAMGIIKSVRKQAQAEIDAILAEEEKADTADREREAWQEQEQSRFNLDPLLQDLDVDTTYDDTPMANYMADSMQFSSATFDPALYTEDLHMSYPEVSMANTYGLPFSSTFDQTNPFLNEEAWSTYPPVTSDYDST</sequence>
<dbReference type="SMART" id="SM00906">
    <property type="entry name" value="Fungal_trans"/>
    <property type="match status" value="1"/>
</dbReference>
<evidence type="ECO:0000313" key="6">
    <source>
        <dbReference type="EMBL" id="KAF2653038.1"/>
    </source>
</evidence>
<evidence type="ECO:0000256" key="3">
    <source>
        <dbReference type="SAM" id="Coils"/>
    </source>
</evidence>
<gene>
    <name evidence="6" type="ORF">K491DRAFT_718355</name>
</gene>
<dbReference type="GO" id="GO:0008270">
    <property type="term" value="F:zinc ion binding"/>
    <property type="evidence" value="ECO:0007669"/>
    <property type="project" value="InterPro"/>
</dbReference>
<dbReference type="PANTHER" id="PTHR47654:SF5">
    <property type="entry name" value="TRANSCRIPTION FACTOR DOMAIN-CONTAINING PROTEIN"/>
    <property type="match status" value="1"/>
</dbReference>
<feature type="compositionally biased region" description="Basic and acidic residues" evidence="4">
    <location>
        <begin position="203"/>
        <end position="213"/>
    </location>
</feature>
<dbReference type="Pfam" id="PF00172">
    <property type="entry name" value="Zn_clus"/>
    <property type="match status" value="1"/>
</dbReference>
<proteinExistence type="predicted"/>
<organism evidence="6 7">
    <name type="scientific">Lophiostoma macrostomum CBS 122681</name>
    <dbReference type="NCBI Taxonomy" id="1314788"/>
    <lineage>
        <taxon>Eukaryota</taxon>
        <taxon>Fungi</taxon>
        <taxon>Dikarya</taxon>
        <taxon>Ascomycota</taxon>
        <taxon>Pezizomycotina</taxon>
        <taxon>Dothideomycetes</taxon>
        <taxon>Pleosporomycetidae</taxon>
        <taxon>Pleosporales</taxon>
        <taxon>Lophiostomataceae</taxon>
        <taxon>Lophiostoma</taxon>
    </lineage>
</organism>
<dbReference type="SMART" id="SM00066">
    <property type="entry name" value="GAL4"/>
    <property type="match status" value="1"/>
</dbReference>
<name>A0A6A6T2I4_9PLEO</name>